<gene>
    <name evidence="1" type="ORF">EZS28_004729</name>
</gene>
<accession>A0A5J4WY51</accession>
<dbReference type="Proteomes" id="UP000324800">
    <property type="component" value="Unassembled WGS sequence"/>
</dbReference>
<reference evidence="1 2" key="1">
    <citation type="submission" date="2019-03" db="EMBL/GenBank/DDBJ databases">
        <title>Single cell metagenomics reveals metabolic interactions within the superorganism composed of flagellate Streblomastix strix and complex community of Bacteroidetes bacteria on its surface.</title>
        <authorList>
            <person name="Treitli S.C."/>
            <person name="Kolisko M."/>
            <person name="Husnik F."/>
            <person name="Keeling P."/>
            <person name="Hampl V."/>
        </authorList>
    </citation>
    <scope>NUCLEOTIDE SEQUENCE [LARGE SCALE GENOMIC DNA]</scope>
    <source>
        <strain evidence="1">ST1C</strain>
    </source>
</reference>
<sequence length="148" mass="17254">MVYVQATTLKDFVKNFDGSIEGNENGVFPYEYIKTDNYNYILDITEPFPPDAFNSTLNFMSIATYANAIKYALAFKDFDINANYPPAIIDNSYKFILYPSYLKYKVDGYRFQDLNKYRDPSNNVSPNDFEYFKQLFDSSFVLPMVSSR</sequence>
<proteinExistence type="predicted"/>
<comment type="caution">
    <text evidence="1">The sequence shown here is derived from an EMBL/GenBank/DDBJ whole genome shotgun (WGS) entry which is preliminary data.</text>
</comment>
<organism evidence="1 2">
    <name type="scientific">Streblomastix strix</name>
    <dbReference type="NCBI Taxonomy" id="222440"/>
    <lineage>
        <taxon>Eukaryota</taxon>
        <taxon>Metamonada</taxon>
        <taxon>Preaxostyla</taxon>
        <taxon>Oxymonadida</taxon>
        <taxon>Streblomastigidae</taxon>
        <taxon>Streblomastix</taxon>
    </lineage>
</organism>
<protein>
    <submittedName>
        <fullName evidence="1">Uncharacterized protein</fullName>
    </submittedName>
</protein>
<evidence type="ECO:0000313" key="1">
    <source>
        <dbReference type="EMBL" id="KAA6399740.1"/>
    </source>
</evidence>
<evidence type="ECO:0000313" key="2">
    <source>
        <dbReference type="Proteomes" id="UP000324800"/>
    </source>
</evidence>
<dbReference type="EMBL" id="SNRW01000690">
    <property type="protein sequence ID" value="KAA6399740.1"/>
    <property type="molecule type" value="Genomic_DNA"/>
</dbReference>
<dbReference type="AlphaFoldDB" id="A0A5J4WY51"/>
<name>A0A5J4WY51_9EUKA</name>